<dbReference type="EMBL" id="JAGQLI010000068">
    <property type="protein sequence ID" value="MCA9379059.1"/>
    <property type="molecule type" value="Genomic_DNA"/>
</dbReference>
<dbReference type="Proteomes" id="UP000760819">
    <property type="component" value="Unassembled WGS sequence"/>
</dbReference>
<keyword evidence="2" id="KW-0689">Ribosomal protein</keyword>
<name>A0A955I764_9BACT</name>
<gene>
    <name evidence="2" type="ORF">KC640_01390</name>
</gene>
<evidence type="ECO:0000313" key="3">
    <source>
        <dbReference type="Proteomes" id="UP000760819"/>
    </source>
</evidence>
<feature type="region of interest" description="Disordered" evidence="1">
    <location>
        <begin position="42"/>
        <end position="72"/>
    </location>
</feature>
<organism evidence="2 3">
    <name type="scientific">Candidatus Dojkabacteria bacterium</name>
    <dbReference type="NCBI Taxonomy" id="2099670"/>
    <lineage>
        <taxon>Bacteria</taxon>
        <taxon>Candidatus Dojkabacteria</taxon>
    </lineage>
</organism>
<proteinExistence type="predicted"/>
<evidence type="ECO:0000256" key="1">
    <source>
        <dbReference type="SAM" id="MobiDB-lite"/>
    </source>
</evidence>
<reference evidence="2" key="1">
    <citation type="submission" date="2020-04" db="EMBL/GenBank/DDBJ databases">
        <authorList>
            <person name="Zhang T."/>
        </authorList>
    </citation>
    <scope>NUCLEOTIDE SEQUENCE</scope>
    <source>
        <strain evidence="2">HKST-UBA12</strain>
    </source>
</reference>
<dbReference type="GO" id="GO:0005840">
    <property type="term" value="C:ribosome"/>
    <property type="evidence" value="ECO:0007669"/>
    <property type="project" value="UniProtKB-KW"/>
</dbReference>
<reference evidence="2" key="2">
    <citation type="journal article" date="2021" name="Microbiome">
        <title>Successional dynamics and alternative stable states in a saline activated sludge microbial community over 9 years.</title>
        <authorList>
            <person name="Wang Y."/>
            <person name="Ye J."/>
            <person name="Ju F."/>
            <person name="Liu L."/>
            <person name="Boyd J.A."/>
            <person name="Deng Y."/>
            <person name="Parks D.H."/>
            <person name="Jiang X."/>
            <person name="Yin X."/>
            <person name="Woodcroft B.J."/>
            <person name="Tyson G.W."/>
            <person name="Hugenholtz P."/>
            <person name="Polz M.F."/>
            <person name="Zhang T."/>
        </authorList>
    </citation>
    <scope>NUCLEOTIDE SEQUENCE</scope>
    <source>
        <strain evidence="2">HKST-UBA12</strain>
    </source>
</reference>
<comment type="caution">
    <text evidence="2">The sequence shown here is derived from an EMBL/GenBank/DDBJ whole genome shotgun (WGS) entry which is preliminary data.</text>
</comment>
<dbReference type="AlphaFoldDB" id="A0A955I764"/>
<protein>
    <submittedName>
        <fullName evidence="2">30S ribosomal protein S21</fullName>
    </submittedName>
</protein>
<evidence type="ECO:0000313" key="2">
    <source>
        <dbReference type="EMBL" id="MCA9379059.1"/>
    </source>
</evidence>
<sequence>MAVIVHDDMPIDQALRMSWRESTREGIPEEKKELRYRIKPTTKVHAARRAAKKTKTRRARANRRALNKGGRK</sequence>
<keyword evidence="2" id="KW-0687">Ribonucleoprotein</keyword>
<accession>A0A955I764</accession>